<dbReference type="Proteomes" id="UP000230233">
    <property type="component" value="Chromosome IV"/>
</dbReference>
<evidence type="ECO:0000256" key="1">
    <source>
        <dbReference type="SAM" id="MobiDB-lite"/>
    </source>
</evidence>
<accession>A0A2G5U9S2</accession>
<dbReference type="InterPro" id="IPR040161">
    <property type="entry name" value="FB224"/>
</dbReference>
<dbReference type="PANTHER" id="PTHR23015:SF25">
    <property type="entry name" value="DUF38 DOMAIN-CONTAINING PROTEIN-RELATED"/>
    <property type="match status" value="1"/>
</dbReference>
<dbReference type="InterPro" id="IPR002900">
    <property type="entry name" value="DUF38/FTH_CAE_spp"/>
</dbReference>
<dbReference type="OrthoDB" id="5882457at2759"/>
<dbReference type="AlphaFoldDB" id="A0A2G5U9S2"/>
<organism evidence="3 4">
    <name type="scientific">Caenorhabditis nigoni</name>
    <dbReference type="NCBI Taxonomy" id="1611254"/>
    <lineage>
        <taxon>Eukaryota</taxon>
        <taxon>Metazoa</taxon>
        <taxon>Ecdysozoa</taxon>
        <taxon>Nematoda</taxon>
        <taxon>Chromadorea</taxon>
        <taxon>Rhabditida</taxon>
        <taxon>Rhabditina</taxon>
        <taxon>Rhabditomorpha</taxon>
        <taxon>Rhabditoidea</taxon>
        <taxon>Rhabditidae</taxon>
        <taxon>Peloderinae</taxon>
        <taxon>Caenorhabditis</taxon>
    </lineage>
</organism>
<evidence type="ECO:0000259" key="2">
    <source>
        <dbReference type="Pfam" id="PF01827"/>
    </source>
</evidence>
<dbReference type="EMBL" id="PDUG01000004">
    <property type="protein sequence ID" value="PIC36305.1"/>
    <property type="molecule type" value="Genomic_DNA"/>
</dbReference>
<gene>
    <name evidence="3" type="primary">Cnig_chr_IV.g15356</name>
    <name evidence="3" type="ORF">B9Z55_015356</name>
</gene>
<evidence type="ECO:0000313" key="3">
    <source>
        <dbReference type="EMBL" id="PIC36305.1"/>
    </source>
</evidence>
<dbReference type="GO" id="GO:0045087">
    <property type="term" value="P:innate immune response"/>
    <property type="evidence" value="ECO:0007669"/>
    <property type="project" value="TreeGrafter"/>
</dbReference>
<dbReference type="PANTHER" id="PTHR23015">
    <property type="entry name" value="UNCHARACTERIZED C.ELEGANS PROTEIN"/>
    <property type="match status" value="1"/>
</dbReference>
<proteinExistence type="predicted"/>
<sequence>MALSKPTINMTADLLRIIVRQCEYPAIQILRKTSATVRDLVDRRLPDGSVYAISIKSCTNSIFFEIKSGNPNSPSAGQLYPRGNRIKIEYQFHKKGCLVILERRGGRKSQRLVRDESFVNVFWKDFESLLDTNQGKVLEDFKINFEMIEWGKKPKKYYYKFIAQLEEVIKRRGFLKTKNVSMKIFKEHECRLILSLMDSNYLEGIHFSSIEIPGTSKLIEYSRIFDLFVVEDLVQWENAKTIKSEDFEIYWERGILHFENVNVRMTFIPGHTVDRIVQEFFTSTIPTKHFTILGYGYESYTGECYLKMYESLDERKIFLQSELSENIVEVFFSPNSFQIRLVKNSNVPPGLIKDWIPREQREENIDDSDNESDDDLDSDDDDDDTDFDDEHL</sequence>
<keyword evidence="4" id="KW-1185">Reference proteome</keyword>
<feature type="region of interest" description="Disordered" evidence="1">
    <location>
        <begin position="353"/>
        <end position="392"/>
    </location>
</feature>
<reference evidence="4" key="1">
    <citation type="submission" date="2017-10" db="EMBL/GenBank/DDBJ databases">
        <title>Rapid genome shrinkage in a self-fertile nematode reveals novel sperm competition proteins.</title>
        <authorList>
            <person name="Yin D."/>
            <person name="Schwarz E.M."/>
            <person name="Thomas C.G."/>
            <person name="Felde R.L."/>
            <person name="Korf I.F."/>
            <person name="Cutter A.D."/>
            <person name="Schartner C.M."/>
            <person name="Ralston E.J."/>
            <person name="Meyer B.J."/>
            <person name="Haag E.S."/>
        </authorList>
    </citation>
    <scope>NUCLEOTIDE SEQUENCE [LARGE SCALE GENOMIC DNA]</scope>
    <source>
        <strain evidence="4">JU1422</strain>
    </source>
</reference>
<protein>
    <recommendedName>
        <fullName evidence="2">DUF38 domain-containing protein</fullName>
    </recommendedName>
</protein>
<feature type="compositionally biased region" description="Acidic residues" evidence="1">
    <location>
        <begin position="364"/>
        <end position="392"/>
    </location>
</feature>
<dbReference type="Pfam" id="PF01827">
    <property type="entry name" value="FTH"/>
    <property type="match status" value="1"/>
</dbReference>
<feature type="domain" description="DUF38" evidence="2">
    <location>
        <begin position="160"/>
        <end position="284"/>
    </location>
</feature>
<name>A0A2G5U9S2_9PELO</name>
<comment type="caution">
    <text evidence="3">The sequence shown here is derived from an EMBL/GenBank/DDBJ whole genome shotgun (WGS) entry which is preliminary data.</text>
</comment>
<evidence type="ECO:0000313" key="4">
    <source>
        <dbReference type="Proteomes" id="UP000230233"/>
    </source>
</evidence>